<accession>A0A2U3E070</accession>
<evidence type="ECO:0000313" key="1">
    <source>
        <dbReference type="EMBL" id="PWI67908.1"/>
    </source>
</evidence>
<dbReference type="EMBL" id="LCWV01000016">
    <property type="protein sequence ID" value="PWI67908.1"/>
    <property type="molecule type" value="Genomic_DNA"/>
</dbReference>
<reference evidence="1 2" key="1">
    <citation type="journal article" date="2016" name="Front. Microbiol.">
        <title>Genome and transcriptome sequences reveal the specific parasitism of the nematophagous Purpureocillium lilacinum 36-1.</title>
        <authorList>
            <person name="Xie J."/>
            <person name="Li S."/>
            <person name="Mo C."/>
            <person name="Xiao X."/>
            <person name="Peng D."/>
            <person name="Wang G."/>
            <person name="Xiao Y."/>
        </authorList>
    </citation>
    <scope>NUCLEOTIDE SEQUENCE [LARGE SCALE GENOMIC DNA]</scope>
    <source>
        <strain evidence="1 2">36-1</strain>
    </source>
</reference>
<proteinExistence type="predicted"/>
<gene>
    <name evidence="1" type="ORF">PCL_02309</name>
</gene>
<organism evidence="1 2">
    <name type="scientific">Purpureocillium lilacinum</name>
    <name type="common">Paecilomyces lilacinus</name>
    <dbReference type="NCBI Taxonomy" id="33203"/>
    <lineage>
        <taxon>Eukaryota</taxon>
        <taxon>Fungi</taxon>
        <taxon>Dikarya</taxon>
        <taxon>Ascomycota</taxon>
        <taxon>Pezizomycotina</taxon>
        <taxon>Sordariomycetes</taxon>
        <taxon>Hypocreomycetidae</taxon>
        <taxon>Hypocreales</taxon>
        <taxon>Ophiocordycipitaceae</taxon>
        <taxon>Purpureocillium</taxon>
    </lineage>
</organism>
<protein>
    <submittedName>
        <fullName evidence="1">Uncharacterized protein</fullName>
    </submittedName>
</protein>
<dbReference type="Proteomes" id="UP000245956">
    <property type="component" value="Unassembled WGS sequence"/>
</dbReference>
<dbReference type="AlphaFoldDB" id="A0A2U3E070"/>
<sequence>MVAFLEASYPTCIPVAHLTSKTDPSKSAWGHIHCSPITQVSVAHQQGGQITTSQTNAETTTTQRTLSYPRPHTGWRLLLLSWAPEVAGISPPTPLWIASSGIHGGESADKAPTDVKQAFAGSADGPRGACEMVSMRKRCLLSFIGRSCTLEWGGGSSGDGPLDPGDREAEETTAWRCINSVGSLRVIYDTHLKLHSAPRRTLDERGGRVKN</sequence>
<evidence type="ECO:0000313" key="2">
    <source>
        <dbReference type="Proteomes" id="UP000245956"/>
    </source>
</evidence>
<comment type="caution">
    <text evidence="1">The sequence shown here is derived from an EMBL/GenBank/DDBJ whole genome shotgun (WGS) entry which is preliminary data.</text>
</comment>
<name>A0A2U3E070_PURLI</name>